<dbReference type="InterPro" id="IPR000847">
    <property type="entry name" value="LysR_HTH_N"/>
</dbReference>
<evidence type="ECO:0000256" key="3">
    <source>
        <dbReference type="ARBA" id="ARBA00023125"/>
    </source>
</evidence>
<dbReference type="Pfam" id="PF03466">
    <property type="entry name" value="LysR_substrate"/>
    <property type="match status" value="1"/>
</dbReference>
<dbReference type="PANTHER" id="PTHR30126:SF5">
    <property type="entry name" value="HTH-TYPE TRANSCRIPTIONAL ACTIVATOR CMPR"/>
    <property type="match status" value="1"/>
</dbReference>
<dbReference type="PRINTS" id="PR00039">
    <property type="entry name" value="HTHLYSR"/>
</dbReference>
<dbReference type="Gene3D" id="3.40.190.290">
    <property type="match status" value="1"/>
</dbReference>
<dbReference type="GO" id="GO:0003700">
    <property type="term" value="F:DNA-binding transcription factor activity"/>
    <property type="evidence" value="ECO:0007669"/>
    <property type="project" value="InterPro"/>
</dbReference>
<keyword evidence="4" id="KW-0804">Transcription</keyword>
<dbReference type="OrthoDB" id="9785745at2"/>
<evidence type="ECO:0000313" key="7">
    <source>
        <dbReference type="Proteomes" id="UP000016960"/>
    </source>
</evidence>
<dbReference type="InterPro" id="IPR036390">
    <property type="entry name" value="WH_DNA-bd_sf"/>
</dbReference>
<keyword evidence="7" id="KW-1185">Reference proteome</keyword>
<dbReference type="GO" id="GO:0000976">
    <property type="term" value="F:transcription cis-regulatory region binding"/>
    <property type="evidence" value="ECO:0007669"/>
    <property type="project" value="TreeGrafter"/>
</dbReference>
<feature type="domain" description="HTH lysR-type" evidence="5">
    <location>
        <begin position="1"/>
        <end position="61"/>
    </location>
</feature>
<proteinExistence type="inferred from homology"/>
<evidence type="ECO:0000259" key="5">
    <source>
        <dbReference type="PROSITE" id="PS50931"/>
    </source>
</evidence>
<reference evidence="6 7" key="1">
    <citation type="submission" date="2013-05" db="EMBL/GenBank/DDBJ databases">
        <title>Draft genome sequence of Rubidibacter lacunae KORDI 51-2.</title>
        <authorList>
            <person name="Choi D.H."/>
            <person name="Noh J.H."/>
            <person name="Kwon K.-K."/>
            <person name="Lee J.-H."/>
            <person name="Ryu J.-Y."/>
        </authorList>
    </citation>
    <scope>NUCLEOTIDE SEQUENCE [LARGE SCALE GENOMIC DNA]</scope>
    <source>
        <strain evidence="6 7">KORDI 51-2</strain>
    </source>
</reference>
<sequence length="309" mass="34301">MKNATLHQLKVFAVAARHLSFTRAAEELFLTQPTVSMQMKQLTKAVGLPLFEQIGKRLYLTDAGKHLATTCQRIFSELSEFESVVADLKGLKQGQLEIAAVSTTKYFLPRIIGPFCQRYPGVDIALQFTNHEHILNALLENQYDIYILSLPPDSPEVVTLQIMENPLVAIAPREHALAGQVKVPLERLAQEPFIMREVGSGTRRAIEELFSERGLEISVRLELGSNEAIKQAIVGGLGVSVLSKHTLALEKEDGPLVVLDVESLPIQRHWYAIYPAGKQPTIVAKTFLEFLESDTLEPLSKAIPLIDEA</sequence>
<dbReference type="SUPFAM" id="SSF53850">
    <property type="entry name" value="Periplasmic binding protein-like II"/>
    <property type="match status" value="1"/>
</dbReference>
<dbReference type="SUPFAM" id="SSF46785">
    <property type="entry name" value="Winged helix' DNA-binding domain"/>
    <property type="match status" value="1"/>
</dbReference>
<comment type="similarity">
    <text evidence="1">Belongs to the LysR transcriptional regulatory family.</text>
</comment>
<name>U5DJ66_9CHRO</name>
<gene>
    <name evidence="6" type="ORF">KR51_00028610</name>
</gene>
<dbReference type="eggNOG" id="COG0583">
    <property type="taxonomic scope" value="Bacteria"/>
</dbReference>
<dbReference type="PANTHER" id="PTHR30126">
    <property type="entry name" value="HTH-TYPE TRANSCRIPTIONAL REGULATOR"/>
    <property type="match status" value="1"/>
</dbReference>
<dbReference type="Gene3D" id="1.10.10.10">
    <property type="entry name" value="Winged helix-like DNA-binding domain superfamily/Winged helix DNA-binding domain"/>
    <property type="match status" value="1"/>
</dbReference>
<accession>U5DJ66</accession>
<dbReference type="EMBL" id="ASSJ01000074">
    <property type="protein sequence ID" value="ERN40604.1"/>
    <property type="molecule type" value="Genomic_DNA"/>
</dbReference>
<comment type="caution">
    <text evidence="6">The sequence shown here is derived from an EMBL/GenBank/DDBJ whole genome shotgun (WGS) entry which is preliminary data.</text>
</comment>
<evidence type="ECO:0000256" key="4">
    <source>
        <dbReference type="ARBA" id="ARBA00023163"/>
    </source>
</evidence>
<dbReference type="AlphaFoldDB" id="U5DJ66"/>
<evidence type="ECO:0000313" key="6">
    <source>
        <dbReference type="EMBL" id="ERN40604.1"/>
    </source>
</evidence>
<dbReference type="PATRIC" id="fig|582515.4.peg.3214"/>
<organism evidence="6 7">
    <name type="scientific">Rubidibacter lacunae KORDI 51-2</name>
    <dbReference type="NCBI Taxonomy" id="582515"/>
    <lineage>
        <taxon>Bacteria</taxon>
        <taxon>Bacillati</taxon>
        <taxon>Cyanobacteriota</taxon>
        <taxon>Cyanophyceae</taxon>
        <taxon>Oscillatoriophycideae</taxon>
        <taxon>Chroococcales</taxon>
        <taxon>Aphanothecaceae</taxon>
        <taxon>Rubidibacter</taxon>
    </lineage>
</organism>
<keyword evidence="2" id="KW-0805">Transcription regulation</keyword>
<dbReference type="CDD" id="cd08419">
    <property type="entry name" value="PBP2_CbbR_RubisCO_like"/>
    <property type="match status" value="1"/>
</dbReference>
<dbReference type="InParanoid" id="U5DJ66"/>
<protein>
    <submittedName>
        <fullName evidence="6">Transcriptional regulator</fullName>
    </submittedName>
</protein>
<dbReference type="RefSeq" id="WP_022608399.1">
    <property type="nucleotide sequence ID" value="NZ_ASSJ01000074.1"/>
</dbReference>
<dbReference type="PROSITE" id="PS50931">
    <property type="entry name" value="HTH_LYSR"/>
    <property type="match status" value="1"/>
</dbReference>
<evidence type="ECO:0000256" key="2">
    <source>
        <dbReference type="ARBA" id="ARBA00023015"/>
    </source>
</evidence>
<dbReference type="Proteomes" id="UP000016960">
    <property type="component" value="Unassembled WGS sequence"/>
</dbReference>
<evidence type="ECO:0000256" key="1">
    <source>
        <dbReference type="ARBA" id="ARBA00009437"/>
    </source>
</evidence>
<dbReference type="InterPro" id="IPR005119">
    <property type="entry name" value="LysR_subst-bd"/>
</dbReference>
<dbReference type="InterPro" id="IPR036388">
    <property type="entry name" value="WH-like_DNA-bd_sf"/>
</dbReference>
<keyword evidence="3" id="KW-0238">DNA-binding</keyword>
<dbReference type="Pfam" id="PF00126">
    <property type="entry name" value="HTH_1"/>
    <property type="match status" value="1"/>
</dbReference>
<dbReference type="STRING" id="582515.KR51_00028610"/>